<feature type="transmembrane region" description="Helical" evidence="8">
    <location>
        <begin position="26"/>
        <end position="48"/>
    </location>
</feature>
<dbReference type="EMBL" id="JAMWGI010000002">
    <property type="protein sequence ID" value="MDG6193397.1"/>
    <property type="molecule type" value="Genomic_DNA"/>
</dbReference>
<evidence type="ECO:0000256" key="3">
    <source>
        <dbReference type="ARBA" id="ARBA00022448"/>
    </source>
</evidence>
<keyword evidence="4" id="KW-1003">Cell membrane</keyword>
<reference evidence="9" key="1">
    <citation type="submission" date="2022-06" db="EMBL/GenBank/DDBJ databases">
        <title>Lactococcus from bovine mastitis in China.</title>
        <authorList>
            <person name="Lin Y."/>
            <person name="Han B."/>
        </authorList>
    </citation>
    <scope>NUCLEOTIDE SEQUENCE</scope>
    <source>
        <strain evidence="9">Hebei-B-39</strain>
    </source>
</reference>
<evidence type="ECO:0000256" key="7">
    <source>
        <dbReference type="ARBA" id="ARBA00023136"/>
    </source>
</evidence>
<dbReference type="RefSeq" id="WP_279364474.1">
    <property type="nucleotide sequence ID" value="NZ_JAMWGA010000002.1"/>
</dbReference>
<organism evidence="9 10">
    <name type="scientific">Lactococcus formosensis</name>
    <dbReference type="NCBI Taxonomy" id="1281486"/>
    <lineage>
        <taxon>Bacteria</taxon>
        <taxon>Bacillati</taxon>
        <taxon>Bacillota</taxon>
        <taxon>Bacilli</taxon>
        <taxon>Lactobacillales</taxon>
        <taxon>Streptococcaceae</taxon>
        <taxon>Lactococcus</taxon>
    </lineage>
</organism>
<dbReference type="AlphaFoldDB" id="A0A9X4SNE2"/>
<feature type="transmembrane region" description="Helical" evidence="8">
    <location>
        <begin position="257"/>
        <end position="278"/>
    </location>
</feature>
<comment type="similarity">
    <text evidence="2">Belongs to the autoinducer-2 exporter (AI-2E) (TC 2.A.86) family.</text>
</comment>
<dbReference type="Pfam" id="PF01594">
    <property type="entry name" value="AI-2E_transport"/>
    <property type="match status" value="1"/>
</dbReference>
<keyword evidence="5 8" id="KW-0812">Transmembrane</keyword>
<dbReference type="PANTHER" id="PTHR21716:SF53">
    <property type="entry name" value="PERMEASE PERM-RELATED"/>
    <property type="match status" value="1"/>
</dbReference>
<proteinExistence type="inferred from homology"/>
<name>A0A9X4SNE2_9LACT</name>
<feature type="transmembrane region" description="Helical" evidence="8">
    <location>
        <begin position="354"/>
        <end position="387"/>
    </location>
</feature>
<feature type="transmembrane region" description="Helical" evidence="8">
    <location>
        <begin position="308"/>
        <end position="334"/>
    </location>
</feature>
<comment type="subcellular location">
    <subcellularLocation>
        <location evidence="1">Cell membrane</location>
        <topology evidence="1">Multi-pass membrane protein</topology>
    </subcellularLocation>
</comment>
<sequence length="405" mass="46019">MKGTTLYQFTRKDNSPTGKIKINFNLWLNGLLFFVVLFLLFNVISNITPITKSIANFLQILSPLFLGAIVAYFLDKPIHRLSLLFRRLNVKFVQRHAREFSILVTYIIFFLLLFFVIYYLFPIVVRNLLEFLRLLPTIYQNIYQWLSSNQFQELDNFLQIEESIRSFVNAFSAQDAARYITSGIESLSTFTFTLASQLFRIVVGIIISIYLLLYKESILQIIFRFGKISAKQEHLQAIKYYLRQTDIIFYKFISTQFIDACIMWVLSTLLLLLLHVTGVAHNPFSVALGLLIGICNMIPYFGSIFASIVAMIIAFFTGGWEAGLVTIVMLIILQQIDGNIIGPKLMSGALNVNPIIVIISISIGGAYFGVIGMFVAVPIAALLKIIFIEYLEAKESKLSLAQQGK</sequence>
<dbReference type="InterPro" id="IPR002549">
    <property type="entry name" value="AI-2E-like"/>
</dbReference>
<dbReference type="Proteomes" id="UP001153203">
    <property type="component" value="Unassembled WGS sequence"/>
</dbReference>
<feature type="transmembrane region" description="Helical" evidence="8">
    <location>
        <begin position="54"/>
        <end position="74"/>
    </location>
</feature>
<keyword evidence="6 8" id="KW-1133">Transmembrane helix</keyword>
<evidence type="ECO:0000256" key="4">
    <source>
        <dbReference type="ARBA" id="ARBA00022475"/>
    </source>
</evidence>
<evidence type="ECO:0000256" key="8">
    <source>
        <dbReference type="SAM" id="Phobius"/>
    </source>
</evidence>
<accession>A0A9X4SNE2</accession>
<keyword evidence="7 8" id="KW-0472">Membrane</keyword>
<protein>
    <submittedName>
        <fullName evidence="9">AI-2E family transporter</fullName>
    </submittedName>
</protein>
<feature type="transmembrane region" description="Helical" evidence="8">
    <location>
        <begin position="284"/>
        <end position="301"/>
    </location>
</feature>
<evidence type="ECO:0000313" key="10">
    <source>
        <dbReference type="Proteomes" id="UP001153203"/>
    </source>
</evidence>
<evidence type="ECO:0000256" key="6">
    <source>
        <dbReference type="ARBA" id="ARBA00022989"/>
    </source>
</evidence>
<comment type="caution">
    <text evidence="9">The sequence shown here is derived from an EMBL/GenBank/DDBJ whole genome shotgun (WGS) entry which is preliminary data.</text>
</comment>
<evidence type="ECO:0000256" key="5">
    <source>
        <dbReference type="ARBA" id="ARBA00022692"/>
    </source>
</evidence>
<keyword evidence="3" id="KW-0813">Transport</keyword>
<dbReference type="PANTHER" id="PTHR21716">
    <property type="entry name" value="TRANSMEMBRANE PROTEIN"/>
    <property type="match status" value="1"/>
</dbReference>
<feature type="transmembrane region" description="Helical" evidence="8">
    <location>
        <begin position="197"/>
        <end position="214"/>
    </location>
</feature>
<evidence type="ECO:0000256" key="2">
    <source>
        <dbReference type="ARBA" id="ARBA00009773"/>
    </source>
</evidence>
<dbReference type="GO" id="GO:0005886">
    <property type="term" value="C:plasma membrane"/>
    <property type="evidence" value="ECO:0007669"/>
    <property type="project" value="UniProtKB-SubCell"/>
</dbReference>
<evidence type="ECO:0000313" key="9">
    <source>
        <dbReference type="EMBL" id="MDG6193397.1"/>
    </source>
</evidence>
<feature type="transmembrane region" description="Helical" evidence="8">
    <location>
        <begin position="100"/>
        <end position="121"/>
    </location>
</feature>
<gene>
    <name evidence="9" type="ORF">NF708_05180</name>
</gene>
<evidence type="ECO:0000256" key="1">
    <source>
        <dbReference type="ARBA" id="ARBA00004651"/>
    </source>
</evidence>
<dbReference type="GO" id="GO:0055085">
    <property type="term" value="P:transmembrane transport"/>
    <property type="evidence" value="ECO:0007669"/>
    <property type="project" value="TreeGrafter"/>
</dbReference>